<evidence type="ECO:0000256" key="1">
    <source>
        <dbReference type="ARBA" id="ARBA00000677"/>
    </source>
</evidence>
<dbReference type="Proteomes" id="UP000298173">
    <property type="component" value="Unassembled WGS sequence"/>
</dbReference>
<dbReference type="PRINTS" id="PR00727">
    <property type="entry name" value="LEADERPTASE"/>
</dbReference>
<dbReference type="InterPro" id="IPR036286">
    <property type="entry name" value="LexA/Signal_pep-like_sf"/>
</dbReference>
<dbReference type="GO" id="GO:0006465">
    <property type="term" value="P:signal peptide processing"/>
    <property type="evidence" value="ECO:0007669"/>
    <property type="project" value="InterPro"/>
</dbReference>
<dbReference type="GO" id="GO:0009003">
    <property type="term" value="F:signal peptidase activity"/>
    <property type="evidence" value="ECO:0007669"/>
    <property type="project" value="UniProtKB-EC"/>
</dbReference>
<sequence>MSGVRVPVVGRRGSNAARIRCSSIIVLSIALILGLRLWVFEPLMVSSDSMEPTIMRGSTVLLVKRSPPADTVTAGRLVIFPSPQDGQTTLKRVVAVGGEQVAIRDAVLFVNGVKVAEPFVDHSRIDGTYFGPVTVPPGHVFVLGDNRAVSIDSREFGAVSLEDLDAILLWPRN</sequence>
<feature type="domain" description="Peptidase S26" evidence="8">
    <location>
        <begin position="21"/>
        <end position="164"/>
    </location>
</feature>
<protein>
    <recommendedName>
        <fullName evidence="4 7">Signal peptidase I</fullName>
        <ecNumber evidence="4 7">3.4.21.89</ecNumber>
    </recommendedName>
</protein>
<dbReference type="EC" id="3.4.21.89" evidence="4 7"/>
<dbReference type="InterPro" id="IPR019757">
    <property type="entry name" value="Pept_S26A_signal_pept_1_Lys-AS"/>
</dbReference>
<dbReference type="InterPro" id="IPR019758">
    <property type="entry name" value="Pept_S26A_signal_pept_1_CS"/>
</dbReference>
<dbReference type="InterPro" id="IPR019533">
    <property type="entry name" value="Peptidase_S26"/>
</dbReference>
<comment type="subcellular location">
    <subcellularLocation>
        <location evidence="2">Cell membrane</location>
        <topology evidence="2">Single-pass type II membrane protein</topology>
    </subcellularLocation>
    <subcellularLocation>
        <location evidence="7">Membrane</location>
        <topology evidence="7">Single-pass type II membrane protein</topology>
    </subcellularLocation>
</comment>
<evidence type="ECO:0000256" key="5">
    <source>
        <dbReference type="ARBA" id="ARBA00022801"/>
    </source>
</evidence>
<gene>
    <name evidence="9" type="primary">lepB</name>
    <name evidence="9" type="ORF">E3O06_06330</name>
</gene>
<keyword evidence="7" id="KW-1133">Transmembrane helix</keyword>
<reference evidence="9 10" key="1">
    <citation type="submission" date="2019-03" db="EMBL/GenBank/DDBJ databases">
        <title>Genomics of glacier-inhabiting Cryobacterium strains.</title>
        <authorList>
            <person name="Liu Q."/>
            <person name="Xin Y.-H."/>
        </authorList>
    </citation>
    <scope>NUCLEOTIDE SEQUENCE [LARGE SCALE GENOMIC DNA]</scope>
    <source>
        <strain evidence="9 10">HLT2-23</strain>
    </source>
</reference>
<keyword evidence="7" id="KW-0472">Membrane</keyword>
<dbReference type="EMBL" id="SOEY01000008">
    <property type="protein sequence ID" value="TFB75433.1"/>
    <property type="molecule type" value="Genomic_DNA"/>
</dbReference>
<name>A0A4R8UZZ1_9MICO</name>
<proteinExistence type="inferred from homology"/>
<dbReference type="OrthoDB" id="9815782at2"/>
<dbReference type="InterPro" id="IPR000223">
    <property type="entry name" value="Pept_S26A_signal_pept_1"/>
</dbReference>
<dbReference type="PROSITE" id="PS00761">
    <property type="entry name" value="SPASE_I_3"/>
    <property type="match status" value="1"/>
</dbReference>
<evidence type="ECO:0000313" key="10">
    <source>
        <dbReference type="Proteomes" id="UP000298173"/>
    </source>
</evidence>
<evidence type="ECO:0000256" key="6">
    <source>
        <dbReference type="PIRSR" id="PIRSR600223-1"/>
    </source>
</evidence>
<feature type="transmembrane region" description="Helical" evidence="7">
    <location>
        <begin position="21"/>
        <end position="40"/>
    </location>
</feature>
<dbReference type="NCBIfam" id="TIGR02227">
    <property type="entry name" value="sigpep_I_bact"/>
    <property type="match status" value="1"/>
</dbReference>
<dbReference type="PROSITE" id="PS00760">
    <property type="entry name" value="SPASE_I_2"/>
    <property type="match status" value="1"/>
</dbReference>
<keyword evidence="10" id="KW-1185">Reference proteome</keyword>
<dbReference type="RefSeq" id="WP_134502120.1">
    <property type="nucleotide sequence ID" value="NZ_SOEY01000008.1"/>
</dbReference>
<dbReference type="AlphaFoldDB" id="A0A4R8UZZ1"/>
<dbReference type="Gene3D" id="2.10.109.10">
    <property type="entry name" value="Umud Fragment, subunit A"/>
    <property type="match status" value="1"/>
</dbReference>
<organism evidence="9 10">
    <name type="scientific">Cryobacterium glaciale</name>
    <dbReference type="NCBI Taxonomy" id="1259145"/>
    <lineage>
        <taxon>Bacteria</taxon>
        <taxon>Bacillati</taxon>
        <taxon>Actinomycetota</taxon>
        <taxon>Actinomycetes</taxon>
        <taxon>Micrococcales</taxon>
        <taxon>Microbacteriaceae</taxon>
        <taxon>Cryobacterium</taxon>
    </lineage>
</organism>
<evidence type="ECO:0000256" key="2">
    <source>
        <dbReference type="ARBA" id="ARBA00004401"/>
    </source>
</evidence>
<dbReference type="CDD" id="cd06530">
    <property type="entry name" value="S26_SPase_I"/>
    <property type="match status" value="1"/>
</dbReference>
<evidence type="ECO:0000256" key="3">
    <source>
        <dbReference type="ARBA" id="ARBA00009370"/>
    </source>
</evidence>
<keyword evidence="7" id="KW-0812">Transmembrane</keyword>
<comment type="similarity">
    <text evidence="3 7">Belongs to the peptidase S26 family.</text>
</comment>
<dbReference type="GO" id="GO:0004252">
    <property type="term" value="F:serine-type endopeptidase activity"/>
    <property type="evidence" value="ECO:0007669"/>
    <property type="project" value="InterPro"/>
</dbReference>
<comment type="catalytic activity">
    <reaction evidence="1 7">
        <text>Cleavage of hydrophobic, N-terminal signal or leader sequences from secreted and periplasmic proteins.</text>
        <dbReference type="EC" id="3.4.21.89"/>
    </reaction>
</comment>
<evidence type="ECO:0000256" key="4">
    <source>
        <dbReference type="ARBA" id="ARBA00013208"/>
    </source>
</evidence>
<dbReference type="PANTHER" id="PTHR43390">
    <property type="entry name" value="SIGNAL PEPTIDASE I"/>
    <property type="match status" value="1"/>
</dbReference>
<accession>A0A4R8UZZ1</accession>
<dbReference type="SUPFAM" id="SSF51306">
    <property type="entry name" value="LexA/Signal peptidase"/>
    <property type="match status" value="1"/>
</dbReference>
<keyword evidence="7" id="KW-0645">Protease</keyword>
<comment type="caution">
    <text evidence="9">The sequence shown here is derived from an EMBL/GenBank/DDBJ whole genome shotgun (WGS) entry which is preliminary data.</text>
</comment>
<dbReference type="GO" id="GO:0005886">
    <property type="term" value="C:plasma membrane"/>
    <property type="evidence" value="ECO:0007669"/>
    <property type="project" value="UniProtKB-SubCell"/>
</dbReference>
<evidence type="ECO:0000313" key="9">
    <source>
        <dbReference type="EMBL" id="TFB75433.1"/>
    </source>
</evidence>
<keyword evidence="5 7" id="KW-0378">Hydrolase</keyword>
<dbReference type="PANTHER" id="PTHR43390:SF1">
    <property type="entry name" value="CHLOROPLAST PROCESSING PEPTIDASE"/>
    <property type="match status" value="1"/>
</dbReference>
<dbReference type="Pfam" id="PF10502">
    <property type="entry name" value="Peptidase_S26"/>
    <property type="match status" value="1"/>
</dbReference>
<evidence type="ECO:0000259" key="8">
    <source>
        <dbReference type="Pfam" id="PF10502"/>
    </source>
</evidence>
<evidence type="ECO:0000256" key="7">
    <source>
        <dbReference type="RuleBase" id="RU362042"/>
    </source>
</evidence>
<feature type="active site" evidence="6">
    <location>
        <position position="49"/>
    </location>
</feature>
<feature type="active site" evidence="6">
    <location>
        <position position="91"/>
    </location>
</feature>